<gene>
    <name evidence="2" type="ORF">GCM10009823_28410</name>
</gene>
<dbReference type="InterPro" id="IPR000182">
    <property type="entry name" value="GNAT_dom"/>
</dbReference>
<dbReference type="InterPro" id="IPR016181">
    <property type="entry name" value="Acyl_CoA_acyltransferase"/>
</dbReference>
<keyword evidence="3" id="KW-1185">Reference proteome</keyword>
<dbReference type="SUPFAM" id="SSF55729">
    <property type="entry name" value="Acyl-CoA N-acyltransferases (Nat)"/>
    <property type="match status" value="1"/>
</dbReference>
<accession>A0ABN2X5D8</accession>
<dbReference type="InterPro" id="IPR051531">
    <property type="entry name" value="N-acetyltransferase"/>
</dbReference>
<dbReference type="Pfam" id="PF13302">
    <property type="entry name" value="Acetyltransf_3"/>
    <property type="match status" value="1"/>
</dbReference>
<dbReference type="RefSeq" id="WP_291796231.1">
    <property type="nucleotide sequence ID" value="NZ_BAAAPZ010000017.1"/>
</dbReference>
<sequence>MEPVSLQTARVELSAPTPADTGAIFSTCQDPEVQRWTTVPSPYTRTHAEEFVALTGQWWADDAEYAWAIRAETGFSGMISLRRTQAGEAEIGYWLGASARGRGLLAEAGAAVLDWGFDPEGGALERIMWRAMAGNVASARTACALGFRYEGLLRRGLRMESGGVDGWIAGLLSTDDRAPHPWPVLAD</sequence>
<evidence type="ECO:0000313" key="2">
    <source>
        <dbReference type="EMBL" id="GAA2104036.1"/>
    </source>
</evidence>
<reference evidence="2 3" key="1">
    <citation type="journal article" date="2019" name="Int. J. Syst. Evol. Microbiol.">
        <title>The Global Catalogue of Microorganisms (GCM) 10K type strain sequencing project: providing services to taxonomists for standard genome sequencing and annotation.</title>
        <authorList>
            <consortium name="The Broad Institute Genomics Platform"/>
            <consortium name="The Broad Institute Genome Sequencing Center for Infectious Disease"/>
            <person name="Wu L."/>
            <person name="Ma J."/>
        </authorList>
    </citation>
    <scope>NUCLEOTIDE SEQUENCE [LARGE SCALE GENOMIC DNA]</scope>
    <source>
        <strain evidence="2 3">JCM 15900</strain>
    </source>
</reference>
<dbReference type="PANTHER" id="PTHR43792:SF1">
    <property type="entry name" value="N-ACETYLTRANSFERASE DOMAIN-CONTAINING PROTEIN"/>
    <property type="match status" value="1"/>
</dbReference>
<dbReference type="PANTHER" id="PTHR43792">
    <property type="entry name" value="GNAT FAMILY, PUTATIVE (AFU_ORTHOLOGUE AFUA_3G00765)-RELATED-RELATED"/>
    <property type="match status" value="1"/>
</dbReference>
<evidence type="ECO:0000313" key="3">
    <source>
        <dbReference type="Proteomes" id="UP001500984"/>
    </source>
</evidence>
<evidence type="ECO:0000259" key="1">
    <source>
        <dbReference type="PROSITE" id="PS51186"/>
    </source>
</evidence>
<feature type="domain" description="N-acetyltransferase" evidence="1">
    <location>
        <begin position="11"/>
        <end position="164"/>
    </location>
</feature>
<dbReference type="PROSITE" id="PS51186">
    <property type="entry name" value="GNAT"/>
    <property type="match status" value="1"/>
</dbReference>
<name>A0ABN2X5D8_9MICO</name>
<protein>
    <submittedName>
        <fullName evidence="2">GNAT family N-acetyltransferase</fullName>
    </submittedName>
</protein>
<dbReference type="EMBL" id="BAAAPZ010000017">
    <property type="protein sequence ID" value="GAA2104036.1"/>
    <property type="molecule type" value="Genomic_DNA"/>
</dbReference>
<comment type="caution">
    <text evidence="2">The sequence shown here is derived from an EMBL/GenBank/DDBJ whole genome shotgun (WGS) entry which is preliminary data.</text>
</comment>
<proteinExistence type="predicted"/>
<dbReference type="Gene3D" id="3.40.630.30">
    <property type="match status" value="1"/>
</dbReference>
<organism evidence="2 3">
    <name type="scientific">Brevibacterium salitolerans</name>
    <dbReference type="NCBI Taxonomy" id="1403566"/>
    <lineage>
        <taxon>Bacteria</taxon>
        <taxon>Bacillati</taxon>
        <taxon>Actinomycetota</taxon>
        <taxon>Actinomycetes</taxon>
        <taxon>Micrococcales</taxon>
        <taxon>Brevibacteriaceae</taxon>
        <taxon>Brevibacterium</taxon>
    </lineage>
</organism>
<dbReference type="Proteomes" id="UP001500984">
    <property type="component" value="Unassembled WGS sequence"/>
</dbReference>